<evidence type="ECO:0000256" key="1">
    <source>
        <dbReference type="ARBA" id="ARBA00003535"/>
    </source>
</evidence>
<dbReference type="Pfam" id="PF03060">
    <property type="entry name" value="NMO"/>
    <property type="match status" value="1"/>
</dbReference>
<dbReference type="InterPro" id="IPR013785">
    <property type="entry name" value="Aldolase_TIM"/>
</dbReference>
<protein>
    <recommendedName>
        <fullName evidence="2">Probable nitronate monooxygenase</fullName>
    </recommendedName>
</protein>
<dbReference type="Gene3D" id="3.20.20.70">
    <property type="entry name" value="Aldolase class I"/>
    <property type="match status" value="1"/>
</dbReference>
<evidence type="ECO:0000313" key="6">
    <source>
        <dbReference type="EMBL" id="KXG43819.1"/>
    </source>
</evidence>
<dbReference type="OrthoDB" id="9778912at2"/>
<accession>A0A135L4G7</accession>
<keyword evidence="4" id="KW-0288">FMN</keyword>
<dbReference type="GO" id="GO:0051213">
    <property type="term" value="F:dioxygenase activity"/>
    <property type="evidence" value="ECO:0007669"/>
    <property type="project" value="UniProtKB-KW"/>
</dbReference>
<dbReference type="InterPro" id="IPR004136">
    <property type="entry name" value="NMO"/>
</dbReference>
<evidence type="ECO:0000256" key="2">
    <source>
        <dbReference type="ARBA" id="ARBA00013457"/>
    </source>
</evidence>
<sequence length="357" mass="38914">MKLPSLSLGDLIASVPIIQGGMGVGVSRSRLASAVANEGGIGIISGVQIGFNEPDFENNALLANIRALRKEISKARELSPKGIIGVNLMVAMNHYKEMVRTAVEEKIDIIVSGAGLPKELPEFIKGTKTKIAPIVSSGKAAYLMTKLWDKRYEYLPDLMIVEGPEAGGHLGFSIDELKSKINLSQILSDVKEALHSFEEKYKKRIPIIAAGGIFNGQDIAKYLKLGVSGVQMGTRFIATEECDADVNYKQAFIRSKQEDINLVKSPVGLPGRAIHNEFVKTVEGERIPVKKCYDCLVTCDPKTTPYCISKALIEAVKGNISNGLIFTGSNGYRLNEIITVKKLMKELVQEAELVMSM</sequence>
<name>A0A135L4G7_9BACI</name>
<proteinExistence type="predicted"/>
<dbReference type="CDD" id="cd04730">
    <property type="entry name" value="NPD_like"/>
    <property type="match status" value="1"/>
</dbReference>
<dbReference type="Proteomes" id="UP000070352">
    <property type="component" value="Unassembled WGS sequence"/>
</dbReference>
<organism evidence="6 7">
    <name type="scientific">Tepidibacillus decaturensis</name>
    <dbReference type="NCBI Taxonomy" id="1413211"/>
    <lineage>
        <taxon>Bacteria</taxon>
        <taxon>Bacillati</taxon>
        <taxon>Bacillota</taxon>
        <taxon>Bacilli</taxon>
        <taxon>Bacillales</taxon>
        <taxon>Bacillaceae</taxon>
        <taxon>Tepidibacillus</taxon>
    </lineage>
</organism>
<comment type="caution">
    <text evidence="6">The sequence shown here is derived from an EMBL/GenBank/DDBJ whole genome shotgun (WGS) entry which is preliminary data.</text>
</comment>
<keyword evidence="6" id="KW-0223">Dioxygenase</keyword>
<dbReference type="PANTHER" id="PTHR32332">
    <property type="entry name" value="2-NITROPROPANE DIOXYGENASE"/>
    <property type="match status" value="1"/>
</dbReference>
<gene>
    <name evidence="6" type="ORF">U473_07185</name>
</gene>
<dbReference type="STRING" id="1413211.U473_07185"/>
<evidence type="ECO:0000313" key="7">
    <source>
        <dbReference type="Proteomes" id="UP000070352"/>
    </source>
</evidence>
<evidence type="ECO:0000256" key="4">
    <source>
        <dbReference type="ARBA" id="ARBA00022643"/>
    </source>
</evidence>
<evidence type="ECO:0000256" key="3">
    <source>
        <dbReference type="ARBA" id="ARBA00022630"/>
    </source>
</evidence>
<dbReference type="SUPFAM" id="SSF51412">
    <property type="entry name" value="Inosine monophosphate dehydrogenase (IMPDH)"/>
    <property type="match status" value="1"/>
</dbReference>
<dbReference type="GO" id="GO:0018580">
    <property type="term" value="F:nitronate monooxygenase activity"/>
    <property type="evidence" value="ECO:0007669"/>
    <property type="project" value="InterPro"/>
</dbReference>
<evidence type="ECO:0000256" key="5">
    <source>
        <dbReference type="ARBA" id="ARBA00023002"/>
    </source>
</evidence>
<dbReference type="EMBL" id="LSKU01000001">
    <property type="protein sequence ID" value="KXG43819.1"/>
    <property type="molecule type" value="Genomic_DNA"/>
</dbReference>
<dbReference type="AlphaFoldDB" id="A0A135L4G7"/>
<reference evidence="6 7" key="1">
    <citation type="submission" date="2016-02" db="EMBL/GenBank/DDBJ databases">
        <title>Draft Genome for Tepidibacillus decaturensis nov. sp. Strain Z9, an Anaerobic, Moderately Thermophilic and Heterotrophic Bacterium from Deep Subsurface of the Illinois Basin, USA.</title>
        <authorList>
            <person name="Dong Y."/>
            <person name="Chang J.Y."/>
            <person name="Sanford R."/>
            <person name="Fouke B.W."/>
        </authorList>
    </citation>
    <scope>NUCLEOTIDE SEQUENCE [LARGE SCALE GENOMIC DNA]</scope>
    <source>
        <strain evidence="6 7">Z9</strain>
    </source>
</reference>
<comment type="function">
    <text evidence="1">Nitronate monooxygenase that uses molecular oxygen to catalyze the oxidative denitrification of alkyl nitronates. Acts on propionate 3-nitronate (P3N), the presumed physiological substrate. Probably functions in the detoxification of P3N, a metabolic poison produced by plants and fungi as a defense mechanism.</text>
</comment>
<dbReference type="RefSeq" id="WP_068724798.1">
    <property type="nucleotide sequence ID" value="NZ_LSKU01000001.1"/>
</dbReference>
<dbReference type="PANTHER" id="PTHR32332:SF18">
    <property type="entry name" value="2-NITROPROPANE DIOXYGENASE"/>
    <property type="match status" value="1"/>
</dbReference>
<keyword evidence="5" id="KW-0560">Oxidoreductase</keyword>
<keyword evidence="7" id="KW-1185">Reference proteome</keyword>
<keyword evidence="3" id="KW-0285">Flavoprotein</keyword>